<dbReference type="GO" id="GO:0004665">
    <property type="term" value="F:prephenate dehydrogenase (NADP+) activity"/>
    <property type="evidence" value="ECO:0007669"/>
    <property type="project" value="InterPro"/>
</dbReference>
<keyword evidence="1" id="KW-0560">Oxidoreductase</keyword>
<dbReference type="Proteomes" id="UP001366166">
    <property type="component" value="Chromosome"/>
</dbReference>
<dbReference type="Pfam" id="PF20463">
    <property type="entry name" value="PDH_C"/>
    <property type="match status" value="1"/>
</dbReference>
<dbReference type="InterPro" id="IPR046826">
    <property type="entry name" value="PDH_N"/>
</dbReference>
<organism evidence="3 4">
    <name type="scientific">Desulfoferula mesophila</name>
    <dbReference type="NCBI Taxonomy" id="3058419"/>
    <lineage>
        <taxon>Bacteria</taxon>
        <taxon>Pseudomonadati</taxon>
        <taxon>Thermodesulfobacteriota</taxon>
        <taxon>Desulfarculia</taxon>
        <taxon>Desulfarculales</taxon>
        <taxon>Desulfarculaceae</taxon>
        <taxon>Desulfoferula</taxon>
    </lineage>
</organism>
<dbReference type="RefSeq" id="WP_338605987.1">
    <property type="nucleotide sequence ID" value="NZ_AP028679.1"/>
</dbReference>
<dbReference type="GO" id="GO:0070403">
    <property type="term" value="F:NAD+ binding"/>
    <property type="evidence" value="ECO:0007669"/>
    <property type="project" value="InterPro"/>
</dbReference>
<dbReference type="GO" id="GO:0006571">
    <property type="term" value="P:tyrosine biosynthetic process"/>
    <property type="evidence" value="ECO:0007669"/>
    <property type="project" value="InterPro"/>
</dbReference>
<evidence type="ECO:0000313" key="3">
    <source>
        <dbReference type="EMBL" id="BEQ14272.1"/>
    </source>
</evidence>
<keyword evidence="4" id="KW-1185">Reference proteome</keyword>
<dbReference type="Pfam" id="PF02153">
    <property type="entry name" value="PDH_N"/>
    <property type="match status" value="1"/>
</dbReference>
<dbReference type="PROSITE" id="PS51176">
    <property type="entry name" value="PDH_ADH"/>
    <property type="match status" value="1"/>
</dbReference>
<dbReference type="EMBL" id="AP028679">
    <property type="protein sequence ID" value="BEQ14272.1"/>
    <property type="molecule type" value="Genomic_DNA"/>
</dbReference>
<dbReference type="SUPFAM" id="SSF48179">
    <property type="entry name" value="6-phosphogluconate dehydrogenase C-terminal domain-like"/>
    <property type="match status" value="1"/>
</dbReference>
<dbReference type="Gene3D" id="1.10.3660.10">
    <property type="entry name" value="6-phosphogluconate dehydrogenase C-terminal like domain"/>
    <property type="match status" value="1"/>
</dbReference>
<dbReference type="InterPro" id="IPR050812">
    <property type="entry name" value="Preph/Arog_dehydrog"/>
</dbReference>
<dbReference type="InterPro" id="IPR046825">
    <property type="entry name" value="PDH_C"/>
</dbReference>
<sequence length="283" mass="30687">MNSEDDFGGFGRAASAEAAAGLTVGIIGAQGRMGSWLCRLLEPLVGRLLIADIAGEPLTPEWVAACRVIILAVPVHAVEGVMQFIGPHTDPEGVVVDISSLKQTPLTAMLAHARGEVVGAHPLFGPGAPSLQDQTVFLSPGRGRLWLTRLRRFLQGQGARPVIMEPERHDRLMAQVQTLRHLLLYAFGWSLMQLGYQPETDEEVSGPWFRELLNMLTHQSDQPAELYADLALHNPDGLKAARTLLQGMNSMVSALEDRDRGALVATMEQVGAYIKNSQAQLSA</sequence>
<gene>
    <name evidence="3" type="ORF">FAK_13380</name>
</gene>
<dbReference type="PANTHER" id="PTHR21363">
    <property type="entry name" value="PREPHENATE DEHYDROGENASE"/>
    <property type="match status" value="1"/>
</dbReference>
<name>A0AAU9ECL8_9BACT</name>
<dbReference type="InterPro" id="IPR036291">
    <property type="entry name" value="NAD(P)-bd_dom_sf"/>
</dbReference>
<accession>A0AAU9ECL8</accession>
<evidence type="ECO:0000256" key="1">
    <source>
        <dbReference type="ARBA" id="ARBA00023002"/>
    </source>
</evidence>
<evidence type="ECO:0000259" key="2">
    <source>
        <dbReference type="PROSITE" id="PS51176"/>
    </source>
</evidence>
<dbReference type="SUPFAM" id="SSF51735">
    <property type="entry name" value="NAD(P)-binding Rossmann-fold domains"/>
    <property type="match status" value="1"/>
</dbReference>
<dbReference type="PANTHER" id="PTHR21363:SF0">
    <property type="entry name" value="PREPHENATE DEHYDROGENASE [NADP(+)]"/>
    <property type="match status" value="1"/>
</dbReference>
<feature type="domain" description="Prephenate/arogenate dehydrogenase" evidence="2">
    <location>
        <begin position="22"/>
        <end position="283"/>
    </location>
</feature>
<proteinExistence type="predicted"/>
<dbReference type="Gene3D" id="3.40.50.720">
    <property type="entry name" value="NAD(P)-binding Rossmann-like Domain"/>
    <property type="match status" value="1"/>
</dbReference>
<dbReference type="InterPro" id="IPR003099">
    <property type="entry name" value="Prephen_DH"/>
</dbReference>
<dbReference type="InterPro" id="IPR008927">
    <property type="entry name" value="6-PGluconate_DH-like_C_sf"/>
</dbReference>
<evidence type="ECO:0000313" key="4">
    <source>
        <dbReference type="Proteomes" id="UP001366166"/>
    </source>
</evidence>
<protein>
    <recommendedName>
        <fullName evidence="2">Prephenate/arogenate dehydrogenase domain-containing protein</fullName>
    </recommendedName>
</protein>
<reference evidence="4" key="1">
    <citation type="journal article" date="2023" name="Arch. Microbiol.">
        <title>Desulfoferula mesophilus gen. nov. sp. nov., a mesophilic sulfate-reducing bacterium isolated from a brackish lake sediment.</title>
        <authorList>
            <person name="Watanabe T."/>
            <person name="Yabe T."/>
            <person name="Tsuji J.M."/>
            <person name="Fukui M."/>
        </authorList>
    </citation>
    <scope>NUCLEOTIDE SEQUENCE [LARGE SCALE GENOMIC DNA]</scope>
    <source>
        <strain evidence="4">12FAK</strain>
    </source>
</reference>
<dbReference type="GO" id="GO:0008977">
    <property type="term" value="F:prephenate dehydrogenase (NAD+) activity"/>
    <property type="evidence" value="ECO:0007669"/>
    <property type="project" value="InterPro"/>
</dbReference>
<dbReference type="AlphaFoldDB" id="A0AAU9ECL8"/>
<dbReference type="KEGG" id="dmp:FAK_13380"/>